<comment type="caution">
    <text evidence="2">The sequence shown here is derived from an EMBL/GenBank/DDBJ whole genome shotgun (WGS) entry which is preliminary data.</text>
</comment>
<dbReference type="RefSeq" id="WP_380746630.1">
    <property type="nucleotide sequence ID" value="NZ_JBHTLI010000003.1"/>
</dbReference>
<evidence type="ECO:0000313" key="3">
    <source>
        <dbReference type="Proteomes" id="UP001597131"/>
    </source>
</evidence>
<gene>
    <name evidence="2" type="ORF">ACFQ3Q_13280</name>
</gene>
<dbReference type="EMBL" id="JBHTLI010000003">
    <property type="protein sequence ID" value="MFD1096727.1"/>
    <property type="molecule type" value="Genomic_DNA"/>
</dbReference>
<dbReference type="Proteomes" id="UP001597131">
    <property type="component" value="Unassembled WGS sequence"/>
</dbReference>
<dbReference type="NCBIfam" id="TIGR04131">
    <property type="entry name" value="Bac_Flav_CTERM"/>
    <property type="match status" value="1"/>
</dbReference>
<dbReference type="Pfam" id="PF13585">
    <property type="entry name" value="CHU_C"/>
    <property type="match status" value="1"/>
</dbReference>
<keyword evidence="1" id="KW-0732">Signal</keyword>
<sequence length="611" mass="68126">MKKRFILGLIFFFCVAGVQKISAQGSTCATLEPFCSGSSQLVFANTNIENSELVYAETGPDYGCLETQPYPAWFFLQIESPGDLLFTISQFQNKDGGGAQLDVDFIVWGPFERDSDFCVDTALNEANIIDCSYEPDTVENMSIDGAEENEIYIVLITNFEEEKGYISLQQTNTGQSDAGSTDCSILESTLGEDIFVCGGTEVVLDGTTEGADSYKWYIYDADSAAYELLPDETGPTLIVSSAGNYKIVVADEFGEDEDDIYVGFYDNPVASDPGVVDVCSDGERGFDLTSINPEVLRGNNSSENYKVLYYESRTALENNIPVTDAESFRVVEDMMVFAIVEEEESGCSSEPVAIELRLNSFPQLGWNELTVLCLNEDGSLKNEERLGAELGEEYSYEWRMDGELVSEAAIYTFKEVPQANEISLRVTAKKANCSVDFSSQIQMFSAPDEVQVEVAGNDFSDGYTVTAEAIGENPADYQYRLDEGGWQEAGVFAGVSPGNHYVVAREVNGCGETRSESFHLFGYPRFFTPNGDGYNDNWKMITNENISIKVIHIFDRYGRLLKQLNANEGWDGIWKDRRMPADDYWFKIEYRESPEGGWKQFSSHFSLVRKQ</sequence>
<accession>A0ABW3NV74</accession>
<protein>
    <submittedName>
        <fullName evidence="2">T9SS type B sorting domain-containing protein</fullName>
    </submittedName>
</protein>
<organism evidence="2 3">
    <name type="scientific">Salegentibacter chungangensis</name>
    <dbReference type="NCBI Taxonomy" id="1335724"/>
    <lineage>
        <taxon>Bacteria</taxon>
        <taxon>Pseudomonadati</taxon>
        <taxon>Bacteroidota</taxon>
        <taxon>Flavobacteriia</taxon>
        <taxon>Flavobacteriales</taxon>
        <taxon>Flavobacteriaceae</taxon>
        <taxon>Salegentibacter</taxon>
    </lineage>
</organism>
<evidence type="ECO:0000256" key="1">
    <source>
        <dbReference type="SAM" id="SignalP"/>
    </source>
</evidence>
<dbReference type="InterPro" id="IPR026341">
    <property type="entry name" value="T9SS_type_B"/>
</dbReference>
<keyword evidence="3" id="KW-1185">Reference proteome</keyword>
<feature type="signal peptide" evidence="1">
    <location>
        <begin position="1"/>
        <end position="23"/>
    </location>
</feature>
<proteinExistence type="predicted"/>
<feature type="chain" id="PRO_5046400677" evidence="1">
    <location>
        <begin position="24"/>
        <end position="611"/>
    </location>
</feature>
<name>A0ABW3NV74_9FLAO</name>
<evidence type="ECO:0000313" key="2">
    <source>
        <dbReference type="EMBL" id="MFD1096727.1"/>
    </source>
</evidence>
<reference evidence="3" key="1">
    <citation type="journal article" date="2019" name="Int. J. Syst. Evol. Microbiol.">
        <title>The Global Catalogue of Microorganisms (GCM) 10K type strain sequencing project: providing services to taxonomists for standard genome sequencing and annotation.</title>
        <authorList>
            <consortium name="The Broad Institute Genomics Platform"/>
            <consortium name="The Broad Institute Genome Sequencing Center for Infectious Disease"/>
            <person name="Wu L."/>
            <person name="Ma J."/>
        </authorList>
    </citation>
    <scope>NUCLEOTIDE SEQUENCE [LARGE SCALE GENOMIC DNA]</scope>
    <source>
        <strain evidence="3">CCUG 64793</strain>
    </source>
</reference>